<gene>
    <name evidence="1" type="ORF">Ami103574_12825</name>
</gene>
<dbReference type="PANTHER" id="PTHR11669:SF8">
    <property type="entry name" value="DNA POLYMERASE III SUBUNIT DELTA"/>
    <property type="match status" value="1"/>
</dbReference>
<proteinExistence type="predicted"/>
<keyword evidence="2" id="KW-1185">Reference proteome</keyword>
<dbReference type="AlphaFoldDB" id="A0A858BW05"/>
<dbReference type="GO" id="GO:0006261">
    <property type="term" value="P:DNA-templated DNA replication"/>
    <property type="evidence" value="ECO:0007669"/>
    <property type="project" value="TreeGrafter"/>
</dbReference>
<dbReference type="RefSeq" id="WP_163067362.1">
    <property type="nucleotide sequence ID" value="NZ_CP048649.1"/>
</dbReference>
<dbReference type="Pfam" id="PF13177">
    <property type="entry name" value="DNA_pol3_delta2"/>
    <property type="match status" value="1"/>
</dbReference>
<sequence>MILRDIDNNRKLMERLGYLSASQNLSHAYIFEGDACVDKELLANCFIKAILCEEHQGEGCDSCISCNKINHGNYEDILYVAADGKSIKDEAIEELQGRLQKKPFFGDRNIAVIKQADTMTVRAQNRLLKTLEEPPRGTILILLSENTENLIPTILSRCVAFRVEPFETPEYGQIKENAQELVRMLLNRDPFYALKAKLGQVAEDKDAAMKLLDGMELIYRDLAIANTRESRNYTKESIYRAVEWIEEARRDLQRGMNTGYAMKNLMIKIGG</sequence>
<name>A0A858BW05_9FIRM</name>
<reference evidence="1 2" key="1">
    <citation type="submission" date="2020-02" db="EMBL/GenBank/DDBJ databases">
        <authorList>
            <person name="Kim Y.B."/>
            <person name="Roh S.W."/>
        </authorList>
    </citation>
    <scope>NUCLEOTIDE SEQUENCE [LARGE SCALE GENOMIC DNA]</scope>
    <source>
        <strain evidence="1 2">DSM 103574</strain>
    </source>
</reference>
<dbReference type="PANTHER" id="PTHR11669">
    <property type="entry name" value="REPLICATION FACTOR C / DNA POLYMERASE III GAMMA-TAU SUBUNIT"/>
    <property type="match status" value="1"/>
</dbReference>
<organism evidence="1 2">
    <name type="scientific">Aminipila butyrica</name>
    <dbReference type="NCBI Taxonomy" id="433296"/>
    <lineage>
        <taxon>Bacteria</taxon>
        <taxon>Bacillati</taxon>
        <taxon>Bacillota</taxon>
        <taxon>Clostridia</taxon>
        <taxon>Peptostreptococcales</taxon>
        <taxon>Anaerovoracaceae</taxon>
        <taxon>Aminipila</taxon>
    </lineage>
</organism>
<dbReference type="InterPro" id="IPR027417">
    <property type="entry name" value="P-loop_NTPase"/>
</dbReference>
<evidence type="ECO:0000313" key="1">
    <source>
        <dbReference type="EMBL" id="QIB70123.1"/>
    </source>
</evidence>
<accession>A0A858BW05</accession>
<dbReference type="KEGG" id="abut:Ami103574_12825"/>
<dbReference type="Gene3D" id="3.40.50.300">
    <property type="entry name" value="P-loop containing nucleotide triphosphate hydrolases"/>
    <property type="match status" value="1"/>
</dbReference>
<evidence type="ECO:0008006" key="3">
    <source>
        <dbReference type="Google" id="ProtNLM"/>
    </source>
</evidence>
<protein>
    <recommendedName>
        <fullName evidence="3">Dna polymerase iii delta subunit</fullName>
    </recommendedName>
</protein>
<dbReference type="Proteomes" id="UP000466848">
    <property type="component" value="Chromosome"/>
</dbReference>
<dbReference type="SUPFAM" id="SSF52540">
    <property type="entry name" value="P-loop containing nucleoside triphosphate hydrolases"/>
    <property type="match status" value="1"/>
</dbReference>
<dbReference type="EMBL" id="CP048649">
    <property type="protein sequence ID" value="QIB70123.1"/>
    <property type="molecule type" value="Genomic_DNA"/>
</dbReference>
<dbReference type="InterPro" id="IPR050238">
    <property type="entry name" value="DNA_Rep/Repair_Clamp_Loader"/>
</dbReference>
<evidence type="ECO:0000313" key="2">
    <source>
        <dbReference type="Proteomes" id="UP000466848"/>
    </source>
</evidence>